<organism evidence="2">
    <name type="scientific">Pyramimonas obovata</name>
    <dbReference type="NCBI Taxonomy" id="1411642"/>
    <lineage>
        <taxon>Eukaryota</taxon>
        <taxon>Viridiplantae</taxon>
        <taxon>Chlorophyta</taxon>
        <taxon>Pyramimonadophyceae</taxon>
        <taxon>Pyramimonadales</taxon>
        <taxon>Pyramimonadaceae</taxon>
        <taxon>Pyramimonas</taxon>
        <taxon>Pyramimonas incertae sedis</taxon>
    </lineage>
</organism>
<name>A0A7S0RGC5_9CHLO</name>
<dbReference type="AlphaFoldDB" id="A0A7S0RGC5"/>
<gene>
    <name evidence="2" type="ORF">POBO1169_LOCUS13128</name>
</gene>
<evidence type="ECO:0000313" key="2">
    <source>
        <dbReference type="EMBL" id="CAD8676388.1"/>
    </source>
</evidence>
<dbReference type="SUPFAM" id="SSF52821">
    <property type="entry name" value="Rhodanese/Cell cycle control phosphatase"/>
    <property type="match status" value="1"/>
</dbReference>
<dbReference type="CDD" id="cd00158">
    <property type="entry name" value="RHOD"/>
    <property type="match status" value="1"/>
</dbReference>
<reference evidence="2" key="1">
    <citation type="submission" date="2021-01" db="EMBL/GenBank/DDBJ databases">
        <authorList>
            <person name="Corre E."/>
            <person name="Pelletier E."/>
            <person name="Niang G."/>
            <person name="Scheremetjew M."/>
            <person name="Finn R."/>
            <person name="Kale V."/>
            <person name="Holt S."/>
            <person name="Cochrane G."/>
            <person name="Meng A."/>
            <person name="Brown T."/>
            <person name="Cohen L."/>
        </authorList>
    </citation>
    <scope>NUCLEOTIDE SEQUENCE</scope>
    <source>
        <strain evidence="2">CCMP722</strain>
    </source>
</reference>
<dbReference type="EMBL" id="HBFA01025867">
    <property type="protein sequence ID" value="CAD8676388.1"/>
    <property type="molecule type" value="Transcribed_RNA"/>
</dbReference>
<proteinExistence type="predicted"/>
<dbReference type="PANTHER" id="PTHR45508:SF1">
    <property type="entry name" value="RHODANESE-LIKE DOMAIN-CONTAINING PROTEIN 9, CHLOROPLASTIC"/>
    <property type="match status" value="1"/>
</dbReference>
<feature type="domain" description="Rhodanese" evidence="1">
    <location>
        <begin position="60"/>
        <end position="183"/>
    </location>
</feature>
<dbReference type="GO" id="GO:0009507">
    <property type="term" value="C:chloroplast"/>
    <property type="evidence" value="ECO:0007669"/>
    <property type="project" value="TreeGrafter"/>
</dbReference>
<dbReference type="InterPro" id="IPR036873">
    <property type="entry name" value="Rhodanese-like_dom_sf"/>
</dbReference>
<dbReference type="Gene3D" id="3.40.250.10">
    <property type="entry name" value="Rhodanese-like domain"/>
    <property type="match status" value="1"/>
</dbReference>
<dbReference type="Pfam" id="PF00581">
    <property type="entry name" value="Rhodanese"/>
    <property type="match status" value="1"/>
</dbReference>
<dbReference type="SMART" id="SM00450">
    <property type="entry name" value="RHOD"/>
    <property type="match status" value="1"/>
</dbReference>
<dbReference type="InterPro" id="IPR001763">
    <property type="entry name" value="Rhodanese-like_dom"/>
</dbReference>
<sequence length="241" mass="25916">MQTMATSSVSNVRSLGARSRVASSVSVRAPARRSVVARGSKLAVWNKIDYVAPSKVAKLVEEGYAVLDVRTNIQFDRSHLKNTTHIPLFKEDDATDPQSLLNQQLHRGAVGSQFGTAHTVRNDRFEELVSAKFAKDDKVLVCCQQGLRSNTAAQDLAKAGFTDLACIEGGFNTLKDDLLGSLETEGPEPISKAGLGGLVKYQKTISFTIGGILFAAYAFIQLFPEQGTTLLAATFGPNVVP</sequence>
<dbReference type="InterPro" id="IPR044615">
    <property type="entry name" value="STR9"/>
</dbReference>
<dbReference type="PANTHER" id="PTHR45508">
    <property type="entry name" value="RHODANESE-LIKE DOMAIN-CONTAINING PROTEIN 9, CHLOROPLASTIC"/>
    <property type="match status" value="1"/>
</dbReference>
<dbReference type="PROSITE" id="PS50206">
    <property type="entry name" value="RHODANESE_3"/>
    <property type="match status" value="1"/>
</dbReference>
<protein>
    <recommendedName>
        <fullName evidence="1">Rhodanese domain-containing protein</fullName>
    </recommendedName>
</protein>
<evidence type="ECO:0000259" key="1">
    <source>
        <dbReference type="PROSITE" id="PS50206"/>
    </source>
</evidence>
<accession>A0A7S0RGC5</accession>